<comment type="caution">
    <text evidence="2">The sequence shown here is derived from an EMBL/GenBank/DDBJ whole genome shotgun (WGS) entry which is preliminary data.</text>
</comment>
<proteinExistence type="predicted"/>
<evidence type="ECO:0000313" key="2">
    <source>
        <dbReference type="EMBL" id="MCI94401.1"/>
    </source>
</evidence>
<name>A0A392W5E1_9FABA</name>
<dbReference type="Proteomes" id="UP000265520">
    <property type="component" value="Unassembled WGS sequence"/>
</dbReference>
<reference evidence="2 3" key="1">
    <citation type="journal article" date="2018" name="Front. Plant Sci.">
        <title>Red Clover (Trifolium pratense) and Zigzag Clover (T. medium) - A Picture of Genomic Similarities and Differences.</title>
        <authorList>
            <person name="Dluhosova J."/>
            <person name="Istvanek J."/>
            <person name="Nedelnik J."/>
            <person name="Repkova J."/>
        </authorList>
    </citation>
    <scope>NUCLEOTIDE SEQUENCE [LARGE SCALE GENOMIC DNA]</scope>
    <source>
        <strain evidence="3">cv. 10/8</strain>
        <tissue evidence="2">Leaf</tissue>
    </source>
</reference>
<protein>
    <submittedName>
        <fullName evidence="2">Uncharacterized protein</fullName>
    </submittedName>
</protein>
<evidence type="ECO:0000256" key="1">
    <source>
        <dbReference type="SAM" id="MobiDB-lite"/>
    </source>
</evidence>
<dbReference type="AlphaFoldDB" id="A0A392W5E1"/>
<evidence type="ECO:0000313" key="3">
    <source>
        <dbReference type="Proteomes" id="UP000265520"/>
    </source>
</evidence>
<keyword evidence="3" id="KW-1185">Reference proteome</keyword>
<accession>A0A392W5E1</accession>
<organism evidence="2 3">
    <name type="scientific">Trifolium medium</name>
    <dbReference type="NCBI Taxonomy" id="97028"/>
    <lineage>
        <taxon>Eukaryota</taxon>
        <taxon>Viridiplantae</taxon>
        <taxon>Streptophyta</taxon>
        <taxon>Embryophyta</taxon>
        <taxon>Tracheophyta</taxon>
        <taxon>Spermatophyta</taxon>
        <taxon>Magnoliopsida</taxon>
        <taxon>eudicotyledons</taxon>
        <taxon>Gunneridae</taxon>
        <taxon>Pentapetalae</taxon>
        <taxon>rosids</taxon>
        <taxon>fabids</taxon>
        <taxon>Fabales</taxon>
        <taxon>Fabaceae</taxon>
        <taxon>Papilionoideae</taxon>
        <taxon>50 kb inversion clade</taxon>
        <taxon>NPAAA clade</taxon>
        <taxon>Hologalegina</taxon>
        <taxon>IRL clade</taxon>
        <taxon>Trifolieae</taxon>
        <taxon>Trifolium</taxon>
    </lineage>
</organism>
<feature type="region of interest" description="Disordered" evidence="1">
    <location>
        <begin position="1"/>
        <end position="25"/>
    </location>
</feature>
<feature type="non-terminal residue" evidence="2">
    <location>
        <position position="1"/>
    </location>
</feature>
<dbReference type="EMBL" id="LXQA011355093">
    <property type="protein sequence ID" value="MCI94401.1"/>
    <property type="molecule type" value="Genomic_DNA"/>
</dbReference>
<sequence length="25" mass="2688">GFGLKPPQSTMLCVRSPGEDLEVAR</sequence>